<gene>
    <name evidence="1" type="ORF">RR46_07561</name>
</gene>
<proteinExistence type="predicted"/>
<name>A0A194Q599_PAPXU</name>
<dbReference type="GO" id="GO:0042060">
    <property type="term" value="P:wound healing"/>
    <property type="evidence" value="ECO:0007669"/>
    <property type="project" value="TreeGrafter"/>
</dbReference>
<dbReference type="Gene3D" id="1.20.58.60">
    <property type="match status" value="1"/>
</dbReference>
<dbReference type="AlphaFoldDB" id="A0A194Q599"/>
<reference evidence="1 2" key="1">
    <citation type="journal article" date="2015" name="Nat. Commun.">
        <title>Outbred genome sequencing and CRISPR/Cas9 gene editing in butterflies.</title>
        <authorList>
            <person name="Li X."/>
            <person name="Fan D."/>
            <person name="Zhang W."/>
            <person name="Liu G."/>
            <person name="Zhang L."/>
            <person name="Zhao L."/>
            <person name="Fang X."/>
            <person name="Chen L."/>
            <person name="Dong Y."/>
            <person name="Chen Y."/>
            <person name="Ding Y."/>
            <person name="Zhao R."/>
            <person name="Feng M."/>
            <person name="Zhu Y."/>
            <person name="Feng Y."/>
            <person name="Jiang X."/>
            <person name="Zhu D."/>
            <person name="Xiang H."/>
            <person name="Feng X."/>
            <person name="Li S."/>
            <person name="Wang J."/>
            <person name="Zhang G."/>
            <person name="Kronforst M.R."/>
            <person name="Wang W."/>
        </authorList>
    </citation>
    <scope>NUCLEOTIDE SEQUENCE [LARGE SCALE GENOMIC DNA]</scope>
    <source>
        <strain evidence="1">Ya'a_city_454_Px</strain>
        <tissue evidence="1">Whole body</tissue>
    </source>
</reference>
<keyword evidence="2" id="KW-1185">Reference proteome</keyword>
<dbReference type="SUPFAM" id="SSF46966">
    <property type="entry name" value="Spectrin repeat"/>
    <property type="match status" value="1"/>
</dbReference>
<dbReference type="PANTHER" id="PTHR23169">
    <property type="entry name" value="ENVOPLAKIN"/>
    <property type="match status" value="1"/>
</dbReference>
<dbReference type="GO" id="GO:0045104">
    <property type="term" value="P:intermediate filament cytoskeleton organization"/>
    <property type="evidence" value="ECO:0007669"/>
    <property type="project" value="InterPro"/>
</dbReference>
<dbReference type="GO" id="GO:0005198">
    <property type="term" value="F:structural molecule activity"/>
    <property type="evidence" value="ECO:0007669"/>
    <property type="project" value="TreeGrafter"/>
</dbReference>
<dbReference type="EMBL" id="KQ459460">
    <property type="protein sequence ID" value="KPJ00722.1"/>
    <property type="molecule type" value="Genomic_DNA"/>
</dbReference>
<accession>A0A194Q599</accession>
<dbReference type="GO" id="GO:0031122">
    <property type="term" value="P:cytoplasmic microtubule organization"/>
    <property type="evidence" value="ECO:0007669"/>
    <property type="project" value="TreeGrafter"/>
</dbReference>
<sequence length="203" mass="23662">MSRVCNLSRVIVVKRHTEDRREVAIRLISVRAGALILVILPFPDFPIRKASEEESKNAARIFTEQSSSLLERLEVFERQLHERIASHIPRDLDSLEHLVLQHKDWETGLHGLATDVEEVQNTFRSIALKTPAMKKNLDKVMGKWNDMQSKSQLFVERLKFVEIIVNSMEENNQTISEFEIKLAQFHDLPNDEEMLKDVSKHFY</sequence>
<protein>
    <submittedName>
        <fullName evidence="1">Uncharacterized protein</fullName>
    </submittedName>
</protein>
<dbReference type="GO" id="GO:0005737">
    <property type="term" value="C:cytoplasm"/>
    <property type="evidence" value="ECO:0007669"/>
    <property type="project" value="TreeGrafter"/>
</dbReference>
<organism evidence="1 2">
    <name type="scientific">Papilio xuthus</name>
    <name type="common">Asian swallowtail butterfly</name>
    <dbReference type="NCBI Taxonomy" id="66420"/>
    <lineage>
        <taxon>Eukaryota</taxon>
        <taxon>Metazoa</taxon>
        <taxon>Ecdysozoa</taxon>
        <taxon>Arthropoda</taxon>
        <taxon>Hexapoda</taxon>
        <taxon>Insecta</taxon>
        <taxon>Pterygota</taxon>
        <taxon>Neoptera</taxon>
        <taxon>Endopterygota</taxon>
        <taxon>Lepidoptera</taxon>
        <taxon>Glossata</taxon>
        <taxon>Ditrysia</taxon>
        <taxon>Papilionoidea</taxon>
        <taxon>Papilionidae</taxon>
        <taxon>Papilioninae</taxon>
        <taxon>Papilio</taxon>
    </lineage>
</organism>
<dbReference type="InterPro" id="IPR043197">
    <property type="entry name" value="Plakin"/>
</dbReference>
<dbReference type="GO" id="GO:0005882">
    <property type="term" value="C:intermediate filament"/>
    <property type="evidence" value="ECO:0007669"/>
    <property type="project" value="TreeGrafter"/>
</dbReference>
<evidence type="ECO:0000313" key="2">
    <source>
        <dbReference type="Proteomes" id="UP000053268"/>
    </source>
</evidence>
<dbReference type="STRING" id="66420.A0A194Q599"/>
<dbReference type="PANTHER" id="PTHR23169:SF23">
    <property type="entry name" value="SHORT STOP, ISOFORM H"/>
    <property type="match status" value="1"/>
</dbReference>
<dbReference type="GO" id="GO:0030056">
    <property type="term" value="C:hemidesmosome"/>
    <property type="evidence" value="ECO:0007669"/>
    <property type="project" value="TreeGrafter"/>
</dbReference>
<dbReference type="GO" id="GO:0016020">
    <property type="term" value="C:membrane"/>
    <property type="evidence" value="ECO:0007669"/>
    <property type="project" value="TreeGrafter"/>
</dbReference>
<dbReference type="Proteomes" id="UP000053268">
    <property type="component" value="Unassembled WGS sequence"/>
</dbReference>
<evidence type="ECO:0000313" key="1">
    <source>
        <dbReference type="EMBL" id="KPJ00722.1"/>
    </source>
</evidence>